<evidence type="ECO:0008006" key="3">
    <source>
        <dbReference type="Google" id="ProtNLM"/>
    </source>
</evidence>
<accession>A0A8I6RQP5</accession>
<dbReference type="AlphaFoldDB" id="A0A8I6RQP5"/>
<dbReference type="PANTHER" id="PTHR14305">
    <property type="entry name" value="E3 UBIQUITIN-PROTEIN LIGASE CCNB1IP1"/>
    <property type="match status" value="1"/>
</dbReference>
<dbReference type="GO" id="GO:0007131">
    <property type="term" value="P:reciprocal meiotic recombination"/>
    <property type="evidence" value="ECO:0007669"/>
    <property type="project" value="InterPro"/>
</dbReference>
<proteinExistence type="predicted"/>
<dbReference type="Proteomes" id="UP000494040">
    <property type="component" value="Unassembled WGS sequence"/>
</dbReference>
<name>A0A8I6RQP5_CIMLE</name>
<reference evidence="1" key="1">
    <citation type="submission" date="2022-01" db="UniProtKB">
        <authorList>
            <consortium name="EnsemblMetazoa"/>
        </authorList>
    </citation>
    <scope>IDENTIFICATION</scope>
</reference>
<keyword evidence="2" id="KW-1185">Reference proteome</keyword>
<dbReference type="RefSeq" id="XP_014249688.1">
    <property type="nucleotide sequence ID" value="XM_014394202.2"/>
</dbReference>
<evidence type="ECO:0000313" key="1">
    <source>
        <dbReference type="EnsemblMetazoa" id="XP_014249688.1"/>
    </source>
</evidence>
<dbReference type="GO" id="GO:0061630">
    <property type="term" value="F:ubiquitin protein ligase activity"/>
    <property type="evidence" value="ECO:0007669"/>
    <property type="project" value="InterPro"/>
</dbReference>
<sequence length="223" mass="25346">MDDNLYCNIAKCRRILTDVALVTRCYHIFCLDHGKTYFFNNLPQINCPVCNEANIKETDIIQCQLNPNDLILGGLSPDKAISAVISCIKLRRNQHQASQEYKLAQIDNLNKKLYEYKKAVKQMKSAHNTELSALKSCYNEMVGKLNAMAQDLEIARESAKKYQVAYNSLMLSNQNHTSKFFNCPSPVDSQLFPGRYNSSPLKAHSTTPSLITSDNFLTRHFNI</sequence>
<evidence type="ECO:0000313" key="2">
    <source>
        <dbReference type="Proteomes" id="UP000494040"/>
    </source>
</evidence>
<dbReference type="OMA" id="HFRPFFV"/>
<organism evidence="1 2">
    <name type="scientific">Cimex lectularius</name>
    <name type="common">Bed bug</name>
    <name type="synonym">Acanthia lectularia</name>
    <dbReference type="NCBI Taxonomy" id="79782"/>
    <lineage>
        <taxon>Eukaryota</taxon>
        <taxon>Metazoa</taxon>
        <taxon>Ecdysozoa</taxon>
        <taxon>Arthropoda</taxon>
        <taxon>Hexapoda</taxon>
        <taxon>Insecta</taxon>
        <taxon>Pterygota</taxon>
        <taxon>Neoptera</taxon>
        <taxon>Paraneoptera</taxon>
        <taxon>Hemiptera</taxon>
        <taxon>Heteroptera</taxon>
        <taxon>Panheteroptera</taxon>
        <taxon>Cimicomorpha</taxon>
        <taxon>Cimicidae</taxon>
        <taxon>Cimex</taxon>
    </lineage>
</organism>
<dbReference type="GO" id="GO:0000795">
    <property type="term" value="C:synaptonemal complex"/>
    <property type="evidence" value="ECO:0007669"/>
    <property type="project" value="InterPro"/>
</dbReference>
<dbReference type="KEGG" id="clec:106666751"/>
<dbReference type="OrthoDB" id="441210at2759"/>
<protein>
    <recommendedName>
        <fullName evidence="3">RING-type domain-containing protein</fullName>
    </recommendedName>
</protein>
<dbReference type="EnsemblMetazoa" id="XM_014394202.2">
    <property type="protein sequence ID" value="XP_014249688.1"/>
    <property type="gene ID" value="LOC106666751"/>
</dbReference>
<dbReference type="InterPro" id="IPR013083">
    <property type="entry name" value="Znf_RING/FYVE/PHD"/>
</dbReference>
<dbReference type="Gene3D" id="3.30.40.10">
    <property type="entry name" value="Zinc/RING finger domain, C3HC4 (zinc finger)"/>
    <property type="match status" value="1"/>
</dbReference>
<dbReference type="InterPro" id="IPR042448">
    <property type="entry name" value="CCNB1IP1"/>
</dbReference>
<dbReference type="PANTHER" id="PTHR14305:SF0">
    <property type="entry name" value="E3 UBIQUITIN-PROTEIN LIGASE CCNB1IP1"/>
    <property type="match status" value="1"/>
</dbReference>
<dbReference type="GeneID" id="106666751"/>